<reference evidence="2" key="3">
    <citation type="submission" date="2010-09" db="EMBL/GenBank/DDBJ databases">
        <title>Annotation of Gaeumannomyces graminis var. tritici R3-111a-1.</title>
        <authorList>
            <consortium name="The Broad Institute Genome Sequencing Platform"/>
            <person name="Ma L.-J."/>
            <person name="Dead R."/>
            <person name="Young S.K."/>
            <person name="Zeng Q."/>
            <person name="Gargeya S."/>
            <person name="Fitzgerald M."/>
            <person name="Haas B."/>
            <person name="Abouelleil A."/>
            <person name="Alvarado L."/>
            <person name="Arachchi H.M."/>
            <person name="Berlin A."/>
            <person name="Brown A."/>
            <person name="Chapman S.B."/>
            <person name="Chen Z."/>
            <person name="Dunbar C."/>
            <person name="Freedman E."/>
            <person name="Gearin G."/>
            <person name="Gellesch M."/>
            <person name="Goldberg J."/>
            <person name="Griggs A."/>
            <person name="Gujja S."/>
            <person name="Heiman D."/>
            <person name="Howarth C."/>
            <person name="Larson L."/>
            <person name="Lui A."/>
            <person name="MacDonald P.J.P."/>
            <person name="Mehta T."/>
            <person name="Montmayeur A."/>
            <person name="Murphy C."/>
            <person name="Neiman D."/>
            <person name="Pearson M."/>
            <person name="Priest M."/>
            <person name="Roberts A."/>
            <person name="Saif S."/>
            <person name="Shea T."/>
            <person name="Shenoy N."/>
            <person name="Sisk P."/>
            <person name="Stolte C."/>
            <person name="Sykes S."/>
            <person name="Yandava C."/>
            <person name="Wortman J."/>
            <person name="Nusbaum C."/>
            <person name="Birren B."/>
        </authorList>
    </citation>
    <scope>NUCLEOTIDE SEQUENCE</scope>
    <source>
        <strain evidence="2">R3-111a-1</strain>
    </source>
</reference>
<feature type="compositionally biased region" description="Acidic residues" evidence="1">
    <location>
        <begin position="305"/>
        <end position="314"/>
    </location>
</feature>
<dbReference type="HOGENOM" id="CLU_034400_0_0_1"/>
<reference evidence="4" key="1">
    <citation type="submission" date="2010-07" db="EMBL/GenBank/DDBJ databases">
        <title>The genome sequence of Gaeumannomyces graminis var. tritici strain R3-111a-1.</title>
        <authorList>
            <consortium name="The Broad Institute Genome Sequencing Platform"/>
            <person name="Ma L.-J."/>
            <person name="Dead R."/>
            <person name="Young S."/>
            <person name="Zeng Q."/>
            <person name="Koehrsen M."/>
            <person name="Alvarado L."/>
            <person name="Berlin A."/>
            <person name="Chapman S.B."/>
            <person name="Chen Z."/>
            <person name="Freedman E."/>
            <person name="Gellesch M."/>
            <person name="Goldberg J."/>
            <person name="Griggs A."/>
            <person name="Gujja S."/>
            <person name="Heilman E.R."/>
            <person name="Heiman D."/>
            <person name="Hepburn T."/>
            <person name="Howarth C."/>
            <person name="Jen D."/>
            <person name="Larson L."/>
            <person name="Mehta T."/>
            <person name="Neiman D."/>
            <person name="Pearson M."/>
            <person name="Roberts A."/>
            <person name="Saif S."/>
            <person name="Shea T."/>
            <person name="Shenoy N."/>
            <person name="Sisk P."/>
            <person name="Stolte C."/>
            <person name="Sykes S."/>
            <person name="Walk T."/>
            <person name="White J."/>
            <person name="Yandava C."/>
            <person name="Haas B."/>
            <person name="Nusbaum C."/>
            <person name="Birren B."/>
        </authorList>
    </citation>
    <scope>NUCLEOTIDE SEQUENCE [LARGE SCALE GENOMIC DNA]</scope>
    <source>
        <strain evidence="4">R3-111a-1</strain>
    </source>
</reference>
<keyword evidence="4" id="KW-1185">Reference proteome</keyword>
<evidence type="ECO:0000313" key="2">
    <source>
        <dbReference type="EMBL" id="EJT78410.1"/>
    </source>
</evidence>
<reference evidence="2" key="2">
    <citation type="submission" date="2010-07" db="EMBL/GenBank/DDBJ databases">
        <authorList>
            <consortium name="The Broad Institute Genome Sequencing Platform"/>
            <consortium name="Broad Institute Genome Sequencing Center for Infectious Disease"/>
            <person name="Ma L.-J."/>
            <person name="Dead R."/>
            <person name="Young S."/>
            <person name="Zeng Q."/>
            <person name="Koehrsen M."/>
            <person name="Alvarado L."/>
            <person name="Berlin A."/>
            <person name="Chapman S.B."/>
            <person name="Chen Z."/>
            <person name="Freedman E."/>
            <person name="Gellesch M."/>
            <person name="Goldberg J."/>
            <person name="Griggs A."/>
            <person name="Gujja S."/>
            <person name="Heilman E.R."/>
            <person name="Heiman D."/>
            <person name="Hepburn T."/>
            <person name="Howarth C."/>
            <person name="Jen D."/>
            <person name="Larson L."/>
            <person name="Mehta T."/>
            <person name="Neiman D."/>
            <person name="Pearson M."/>
            <person name="Roberts A."/>
            <person name="Saif S."/>
            <person name="Shea T."/>
            <person name="Shenoy N."/>
            <person name="Sisk P."/>
            <person name="Stolte C."/>
            <person name="Sykes S."/>
            <person name="Walk T."/>
            <person name="White J."/>
            <person name="Yandava C."/>
            <person name="Haas B."/>
            <person name="Nusbaum C."/>
            <person name="Birren B."/>
        </authorList>
    </citation>
    <scope>NUCLEOTIDE SEQUENCE</scope>
    <source>
        <strain evidence="2">R3-111a-1</strain>
    </source>
</reference>
<dbReference type="RefSeq" id="XP_009219555.1">
    <property type="nucleotide sequence ID" value="XM_009221291.1"/>
</dbReference>
<dbReference type="eggNOG" id="ENOG502S6KJ">
    <property type="taxonomic scope" value="Eukaryota"/>
</dbReference>
<reference evidence="3" key="4">
    <citation type="journal article" date="2015" name="G3 (Bethesda)">
        <title>Genome sequences of three phytopathogenic species of the Magnaporthaceae family of fungi.</title>
        <authorList>
            <person name="Okagaki L.H."/>
            <person name="Nunes C.C."/>
            <person name="Sailsbery J."/>
            <person name="Clay B."/>
            <person name="Brown D."/>
            <person name="John T."/>
            <person name="Oh Y."/>
            <person name="Young N."/>
            <person name="Fitzgerald M."/>
            <person name="Haas B.J."/>
            <person name="Zeng Q."/>
            <person name="Young S."/>
            <person name="Adiconis X."/>
            <person name="Fan L."/>
            <person name="Levin J.Z."/>
            <person name="Mitchell T.K."/>
            <person name="Okubara P.A."/>
            <person name="Farman M.L."/>
            <person name="Kohn L.M."/>
            <person name="Birren B."/>
            <person name="Ma L.-J."/>
            <person name="Dean R.A."/>
        </authorList>
    </citation>
    <scope>NUCLEOTIDE SEQUENCE</scope>
    <source>
        <strain evidence="3">R3-111a-1</strain>
    </source>
</reference>
<dbReference type="GeneID" id="20343969"/>
<feature type="region of interest" description="Disordered" evidence="1">
    <location>
        <begin position="303"/>
        <end position="324"/>
    </location>
</feature>
<organism evidence="2">
    <name type="scientific">Gaeumannomyces tritici (strain R3-111a-1)</name>
    <name type="common">Wheat and barley take-all root rot fungus</name>
    <name type="synonym">Gaeumannomyces graminis var. tritici</name>
    <dbReference type="NCBI Taxonomy" id="644352"/>
    <lineage>
        <taxon>Eukaryota</taxon>
        <taxon>Fungi</taxon>
        <taxon>Dikarya</taxon>
        <taxon>Ascomycota</taxon>
        <taxon>Pezizomycotina</taxon>
        <taxon>Sordariomycetes</taxon>
        <taxon>Sordariomycetidae</taxon>
        <taxon>Magnaporthales</taxon>
        <taxon>Magnaporthaceae</taxon>
        <taxon>Gaeumannomyces</taxon>
    </lineage>
</organism>
<protein>
    <submittedName>
        <fullName evidence="2 3">Uncharacterized protein</fullName>
    </submittedName>
</protein>
<dbReference type="EMBL" id="GL385396">
    <property type="protein sequence ID" value="EJT78410.1"/>
    <property type="molecule type" value="Genomic_DNA"/>
</dbReference>
<dbReference type="Pfam" id="PF13092">
    <property type="entry name" value="CENP-L"/>
    <property type="match status" value="1"/>
</dbReference>
<reference evidence="3" key="5">
    <citation type="submission" date="2018-04" db="UniProtKB">
        <authorList>
            <consortium name="EnsemblFungi"/>
        </authorList>
    </citation>
    <scope>IDENTIFICATION</scope>
    <source>
        <strain evidence="3">R3-111a-1</strain>
    </source>
</reference>
<dbReference type="VEuPathDB" id="FungiDB:GGTG_03511"/>
<name>J3NQF4_GAET3</name>
<feature type="compositionally biased region" description="Basic residues" evidence="1">
    <location>
        <begin position="1"/>
        <end position="10"/>
    </location>
</feature>
<gene>
    <name evidence="3" type="primary">20343969</name>
    <name evidence="2" type="ORF">GGTG_03511</name>
</gene>
<dbReference type="OrthoDB" id="8864979at2759"/>
<dbReference type="InterPro" id="IPR025204">
    <property type="entry name" value="CENP-L"/>
</dbReference>
<proteinExistence type="predicted"/>
<evidence type="ECO:0000313" key="3">
    <source>
        <dbReference type="EnsemblFungi" id="EJT78410"/>
    </source>
</evidence>
<evidence type="ECO:0000256" key="1">
    <source>
        <dbReference type="SAM" id="MobiDB-lite"/>
    </source>
</evidence>
<sequence>MPRPPLRARARPQPPAKPSASRGPARRRPPTSPPPPPPPPAAPSPAADDGDNTISDVSADADADAAGLPDLPLFNTTFHTYRASPLHVGPQPLTADRLARVAASLRDALVGDVVRGVQDDDDDDDGDGGRQRRGLLLTLRYEAGRCEALFLPPATAAADDDDGNDDPSSSSPPGFLRLPLVLVRMPPALRAAVLGFLAREFDCRFSPLALPGPVLLAAWEGWVRDVGLGGDDEAVAAAAAAASPALRKDVILTLAFHLPSPATGGGGPDAEKQEQQQGAPGLRSLDLTLPATDVARFVASGKDVLEEEEEEEEEKSGQGAPTPGPFTAALARYLGHHLALDVHHGAVQVVRVSCGAFVLSEGRLKLFRPAAGGGTEEEEGGGGGRSREAEALRNLLLRLCARHSVVDAT</sequence>
<dbReference type="Proteomes" id="UP000006039">
    <property type="component" value="Unassembled WGS sequence"/>
</dbReference>
<feature type="compositionally biased region" description="Pro residues" evidence="1">
    <location>
        <begin position="30"/>
        <end position="43"/>
    </location>
</feature>
<dbReference type="AlphaFoldDB" id="J3NQF4"/>
<dbReference type="EnsemblFungi" id="EJT78410">
    <property type="protein sequence ID" value="EJT78410"/>
    <property type="gene ID" value="GGTG_03511"/>
</dbReference>
<accession>J3NQF4</accession>
<evidence type="ECO:0000313" key="4">
    <source>
        <dbReference type="Proteomes" id="UP000006039"/>
    </source>
</evidence>
<feature type="region of interest" description="Disordered" evidence="1">
    <location>
        <begin position="1"/>
        <end position="60"/>
    </location>
</feature>